<dbReference type="InterPro" id="IPR007627">
    <property type="entry name" value="RNA_pol_sigma70_r2"/>
</dbReference>
<dbReference type="EMBL" id="BAABEY010000025">
    <property type="protein sequence ID" value="GAA4441546.1"/>
    <property type="molecule type" value="Genomic_DNA"/>
</dbReference>
<protein>
    <submittedName>
        <fullName evidence="7">RNA polymerase sigma-70 factor</fullName>
    </submittedName>
</protein>
<dbReference type="Proteomes" id="UP001501508">
    <property type="component" value="Unassembled WGS sequence"/>
</dbReference>
<feature type="domain" description="RNA polymerase sigma factor 70 region 4 type 2" evidence="6">
    <location>
        <begin position="117"/>
        <end position="167"/>
    </location>
</feature>
<dbReference type="InterPro" id="IPR036388">
    <property type="entry name" value="WH-like_DNA-bd_sf"/>
</dbReference>
<dbReference type="Pfam" id="PF08281">
    <property type="entry name" value="Sigma70_r4_2"/>
    <property type="match status" value="1"/>
</dbReference>
<keyword evidence="2" id="KW-0805">Transcription regulation</keyword>
<sequence>MWEQSDDTGLEPNHLQHLFKENYHSLVFFAYKIIASQSDAEDIVQDAFVKFWNNRQNVADHFLAVKSYLYTTVRNDCLNVLKHRAVIRKQETSLSLDEADEQTALQYLLESETLVFLYKAIETLPPVCKKIAEMSHFHGMKNDEIADKLGISVNSVKTQKQRALELLKKRLPSDLMLFFL</sequence>
<dbReference type="CDD" id="cd06171">
    <property type="entry name" value="Sigma70_r4"/>
    <property type="match status" value="1"/>
</dbReference>
<evidence type="ECO:0000259" key="5">
    <source>
        <dbReference type="Pfam" id="PF04542"/>
    </source>
</evidence>
<reference evidence="8" key="1">
    <citation type="journal article" date="2019" name="Int. J. Syst. Evol. Microbiol.">
        <title>The Global Catalogue of Microorganisms (GCM) 10K type strain sequencing project: providing services to taxonomists for standard genome sequencing and annotation.</title>
        <authorList>
            <consortium name="The Broad Institute Genomics Platform"/>
            <consortium name="The Broad Institute Genome Sequencing Center for Infectious Disease"/>
            <person name="Wu L."/>
            <person name="Ma J."/>
        </authorList>
    </citation>
    <scope>NUCLEOTIDE SEQUENCE [LARGE SCALE GENOMIC DNA]</scope>
    <source>
        <strain evidence="8">JCM 31920</strain>
    </source>
</reference>
<dbReference type="InterPro" id="IPR039425">
    <property type="entry name" value="RNA_pol_sigma-70-like"/>
</dbReference>
<dbReference type="NCBIfam" id="TIGR02937">
    <property type="entry name" value="sigma70-ECF"/>
    <property type="match status" value="1"/>
</dbReference>
<dbReference type="SUPFAM" id="SSF88946">
    <property type="entry name" value="Sigma2 domain of RNA polymerase sigma factors"/>
    <property type="match status" value="1"/>
</dbReference>
<evidence type="ECO:0000256" key="2">
    <source>
        <dbReference type="ARBA" id="ARBA00023015"/>
    </source>
</evidence>
<dbReference type="InterPro" id="IPR013324">
    <property type="entry name" value="RNA_pol_sigma_r3/r4-like"/>
</dbReference>
<dbReference type="InterPro" id="IPR014284">
    <property type="entry name" value="RNA_pol_sigma-70_dom"/>
</dbReference>
<name>A0ABP8M2U7_9BACT</name>
<dbReference type="RefSeq" id="WP_345029995.1">
    <property type="nucleotide sequence ID" value="NZ_BAABEY010000025.1"/>
</dbReference>
<dbReference type="Gene3D" id="1.10.10.10">
    <property type="entry name" value="Winged helix-like DNA-binding domain superfamily/Winged helix DNA-binding domain"/>
    <property type="match status" value="1"/>
</dbReference>
<evidence type="ECO:0000256" key="3">
    <source>
        <dbReference type="ARBA" id="ARBA00023082"/>
    </source>
</evidence>
<evidence type="ECO:0000313" key="8">
    <source>
        <dbReference type="Proteomes" id="UP001501508"/>
    </source>
</evidence>
<comment type="caution">
    <text evidence="7">The sequence shown here is derived from an EMBL/GenBank/DDBJ whole genome shotgun (WGS) entry which is preliminary data.</text>
</comment>
<evidence type="ECO:0000256" key="1">
    <source>
        <dbReference type="ARBA" id="ARBA00010641"/>
    </source>
</evidence>
<dbReference type="InterPro" id="IPR014327">
    <property type="entry name" value="RNA_pol_sigma70_bacteroid"/>
</dbReference>
<dbReference type="PANTHER" id="PTHR43133">
    <property type="entry name" value="RNA POLYMERASE ECF-TYPE SIGMA FACTO"/>
    <property type="match status" value="1"/>
</dbReference>
<dbReference type="Gene3D" id="1.10.1740.10">
    <property type="match status" value="1"/>
</dbReference>
<feature type="domain" description="RNA polymerase sigma-70 region 2" evidence="5">
    <location>
        <begin position="18"/>
        <end position="84"/>
    </location>
</feature>
<dbReference type="PANTHER" id="PTHR43133:SF46">
    <property type="entry name" value="RNA POLYMERASE SIGMA-70 FACTOR ECF SUBFAMILY"/>
    <property type="match status" value="1"/>
</dbReference>
<keyword evidence="3" id="KW-0731">Sigma factor</keyword>
<keyword evidence="8" id="KW-1185">Reference proteome</keyword>
<gene>
    <name evidence="7" type="ORF">GCM10023091_26990</name>
</gene>
<organism evidence="7 8">
    <name type="scientific">Ravibacter arvi</name>
    <dbReference type="NCBI Taxonomy" id="2051041"/>
    <lineage>
        <taxon>Bacteria</taxon>
        <taxon>Pseudomonadati</taxon>
        <taxon>Bacteroidota</taxon>
        <taxon>Cytophagia</taxon>
        <taxon>Cytophagales</taxon>
        <taxon>Spirosomataceae</taxon>
        <taxon>Ravibacter</taxon>
    </lineage>
</organism>
<accession>A0ABP8M2U7</accession>
<keyword evidence="4" id="KW-0804">Transcription</keyword>
<dbReference type="InterPro" id="IPR013249">
    <property type="entry name" value="RNA_pol_sigma70_r4_t2"/>
</dbReference>
<dbReference type="Pfam" id="PF04542">
    <property type="entry name" value="Sigma70_r2"/>
    <property type="match status" value="1"/>
</dbReference>
<evidence type="ECO:0000313" key="7">
    <source>
        <dbReference type="EMBL" id="GAA4441546.1"/>
    </source>
</evidence>
<evidence type="ECO:0000256" key="4">
    <source>
        <dbReference type="ARBA" id="ARBA00023163"/>
    </source>
</evidence>
<dbReference type="SUPFAM" id="SSF88659">
    <property type="entry name" value="Sigma3 and sigma4 domains of RNA polymerase sigma factors"/>
    <property type="match status" value="1"/>
</dbReference>
<proteinExistence type="inferred from homology"/>
<dbReference type="InterPro" id="IPR013325">
    <property type="entry name" value="RNA_pol_sigma_r2"/>
</dbReference>
<dbReference type="NCBIfam" id="TIGR02985">
    <property type="entry name" value="Sig70_bacteroi1"/>
    <property type="match status" value="1"/>
</dbReference>
<comment type="similarity">
    <text evidence="1">Belongs to the sigma-70 factor family. ECF subfamily.</text>
</comment>
<evidence type="ECO:0000259" key="6">
    <source>
        <dbReference type="Pfam" id="PF08281"/>
    </source>
</evidence>